<dbReference type="GO" id="GO:0006631">
    <property type="term" value="P:fatty acid metabolic process"/>
    <property type="evidence" value="ECO:0007669"/>
    <property type="project" value="TreeGrafter"/>
</dbReference>
<comment type="similarity">
    <text evidence="1">Belongs to the ATP-dependent AMP-binding enzyme family.</text>
</comment>
<evidence type="ECO:0000256" key="1">
    <source>
        <dbReference type="ARBA" id="ARBA00006432"/>
    </source>
</evidence>
<dbReference type="InterPro" id="IPR042099">
    <property type="entry name" value="ANL_N_sf"/>
</dbReference>
<evidence type="ECO:0000313" key="4">
    <source>
        <dbReference type="EMBL" id="QEL65609.1"/>
    </source>
</evidence>
<evidence type="ECO:0000313" key="5">
    <source>
        <dbReference type="Proteomes" id="UP000323671"/>
    </source>
</evidence>
<dbReference type="Pfam" id="PF13193">
    <property type="entry name" value="AMP-binding_C"/>
    <property type="match status" value="1"/>
</dbReference>
<keyword evidence="5" id="KW-1185">Reference proteome</keyword>
<proteinExistence type="inferred from homology"/>
<dbReference type="EMBL" id="CP022579">
    <property type="protein sequence ID" value="QEL65609.1"/>
    <property type="molecule type" value="Genomic_DNA"/>
</dbReference>
<dbReference type="PROSITE" id="PS00455">
    <property type="entry name" value="AMP_BINDING"/>
    <property type="match status" value="1"/>
</dbReference>
<name>A0A5C1EAF4_9RHOO</name>
<dbReference type="RefSeq" id="WP_149425758.1">
    <property type="nucleotide sequence ID" value="NZ_CP022579.1"/>
</dbReference>
<dbReference type="PANTHER" id="PTHR43201:SF8">
    <property type="entry name" value="ACYL-COA SYNTHETASE FAMILY MEMBER 3"/>
    <property type="match status" value="1"/>
</dbReference>
<dbReference type="KEGG" id="otr:OTERR_21330"/>
<sequence length="505" mass="54272">MNANIFATFEAIAREAGEAPFLETDDGQVLSYAQMLGLTARYANALTRLGVTPGDRVAVQVDKSAQNFCLYLATLRLGAIYLPLNTAYQLGELQYFLEDAEPRVFVCAPADYPTKSELAARHGVAHTLTLSDDGSGTLRALAAGESDSFTTAQAQPDDVAIIIYTSGTTGRPKGAMLTHANLLSNGRALTKLWGFTDKDVLLHALPLFHAHGLFISSHCALLSKSRILFLKKFNAEQVLALLPRATVMVGVPTFYTRLLDQPGFTAASAATMRVFISGSAPLLAETNREFEQRTGQIVLERYGMTESAIIASNPFAGERRIGSVGLPIDGVEVRIADGDDRPLAADQVGGIQIRGSGVMKGYWRKPEKTAEEFTADGWFRTGDLGTLSADGYLTIVGRAKDLVISGGYNVYPKEVEMAIDALPGVVESAVIGVPDRDFGEAVTAVVVRKDESLVGDGIITPLKSQLANYKVPKHVHFVTELPRNAMGKVLKNVLRDTYGKTGTAA</sequence>
<dbReference type="CDD" id="cd05941">
    <property type="entry name" value="MCS"/>
    <property type="match status" value="1"/>
</dbReference>
<dbReference type="PRINTS" id="PR00154">
    <property type="entry name" value="AMPBINDING"/>
</dbReference>
<dbReference type="Gene3D" id="3.40.50.12780">
    <property type="entry name" value="N-terminal domain of ligase-like"/>
    <property type="match status" value="1"/>
</dbReference>
<dbReference type="InterPro" id="IPR025110">
    <property type="entry name" value="AMP-bd_C"/>
</dbReference>
<dbReference type="AlphaFoldDB" id="A0A5C1EAF4"/>
<accession>A0A5C1EAF4</accession>
<dbReference type="InterPro" id="IPR045851">
    <property type="entry name" value="AMP-bd_C_sf"/>
</dbReference>
<feature type="domain" description="AMP-binding enzyme C-terminal" evidence="3">
    <location>
        <begin position="414"/>
        <end position="488"/>
    </location>
</feature>
<protein>
    <submittedName>
        <fullName evidence="4">Malonyl-CoA/methylmalonyl-CoA synthetase</fullName>
    </submittedName>
</protein>
<evidence type="ECO:0000259" key="2">
    <source>
        <dbReference type="Pfam" id="PF00501"/>
    </source>
</evidence>
<evidence type="ECO:0000259" key="3">
    <source>
        <dbReference type="Pfam" id="PF13193"/>
    </source>
</evidence>
<reference evidence="4 5" key="1">
    <citation type="submission" date="2017-07" db="EMBL/GenBank/DDBJ databases">
        <title>Complete genome sequence of Oryzomicrobium terrae TPP412.</title>
        <authorList>
            <person name="Chiu L.-W."/>
            <person name="Lo K.-J."/>
            <person name="Tsai Y.-M."/>
            <person name="Lin S.-S."/>
            <person name="Kuo C.-H."/>
            <person name="Liu C.-T."/>
        </authorList>
    </citation>
    <scope>NUCLEOTIDE SEQUENCE [LARGE SCALE GENOMIC DNA]</scope>
    <source>
        <strain evidence="4 5">TPP412</strain>
    </source>
</reference>
<dbReference type="NCBIfam" id="NF005702">
    <property type="entry name" value="PRK07514.1"/>
    <property type="match status" value="1"/>
</dbReference>
<dbReference type="InterPro" id="IPR000873">
    <property type="entry name" value="AMP-dep_synth/lig_dom"/>
</dbReference>
<feature type="domain" description="AMP-dependent synthetase/ligase" evidence="2">
    <location>
        <begin position="9"/>
        <end position="363"/>
    </location>
</feature>
<dbReference type="Gene3D" id="3.30.300.30">
    <property type="match status" value="1"/>
</dbReference>
<gene>
    <name evidence="4" type="primary">matB</name>
    <name evidence="4" type="ORF">OTERR_21330</name>
</gene>
<dbReference type="GO" id="GO:0031956">
    <property type="term" value="F:medium-chain fatty acid-CoA ligase activity"/>
    <property type="evidence" value="ECO:0007669"/>
    <property type="project" value="TreeGrafter"/>
</dbReference>
<dbReference type="InterPro" id="IPR020845">
    <property type="entry name" value="AMP-binding_CS"/>
</dbReference>
<dbReference type="Pfam" id="PF00501">
    <property type="entry name" value="AMP-binding"/>
    <property type="match status" value="1"/>
</dbReference>
<organism evidence="4 5">
    <name type="scientific">Oryzomicrobium terrae</name>
    <dbReference type="NCBI Taxonomy" id="1735038"/>
    <lineage>
        <taxon>Bacteria</taxon>
        <taxon>Pseudomonadati</taxon>
        <taxon>Pseudomonadota</taxon>
        <taxon>Betaproteobacteria</taxon>
        <taxon>Rhodocyclales</taxon>
        <taxon>Rhodocyclaceae</taxon>
        <taxon>Oryzomicrobium</taxon>
    </lineage>
</organism>
<dbReference type="Proteomes" id="UP000323671">
    <property type="component" value="Chromosome"/>
</dbReference>
<dbReference type="InterPro" id="IPR020459">
    <property type="entry name" value="AMP-binding"/>
</dbReference>
<dbReference type="PANTHER" id="PTHR43201">
    <property type="entry name" value="ACYL-COA SYNTHETASE"/>
    <property type="match status" value="1"/>
</dbReference>
<dbReference type="SUPFAM" id="SSF56801">
    <property type="entry name" value="Acetyl-CoA synthetase-like"/>
    <property type="match status" value="1"/>
</dbReference>